<gene>
    <name evidence="1" type="ORF">E2C01_047404</name>
</gene>
<dbReference type="Proteomes" id="UP000324222">
    <property type="component" value="Unassembled WGS sequence"/>
</dbReference>
<accession>A0A5B7G0B8</accession>
<dbReference type="AlphaFoldDB" id="A0A5B7G0B8"/>
<proteinExistence type="predicted"/>
<reference evidence="1 2" key="1">
    <citation type="submission" date="2019-05" db="EMBL/GenBank/DDBJ databases">
        <title>Another draft genome of Portunus trituberculatus and its Hox gene families provides insights of decapod evolution.</title>
        <authorList>
            <person name="Jeong J.-H."/>
            <person name="Song I."/>
            <person name="Kim S."/>
            <person name="Choi T."/>
            <person name="Kim D."/>
            <person name="Ryu S."/>
            <person name="Kim W."/>
        </authorList>
    </citation>
    <scope>NUCLEOTIDE SEQUENCE [LARGE SCALE GENOMIC DNA]</scope>
    <source>
        <tissue evidence="1">Muscle</tissue>
    </source>
</reference>
<keyword evidence="2" id="KW-1185">Reference proteome</keyword>
<evidence type="ECO:0000313" key="2">
    <source>
        <dbReference type="Proteomes" id="UP000324222"/>
    </source>
</evidence>
<name>A0A5B7G0B8_PORTR</name>
<evidence type="ECO:0000313" key="1">
    <source>
        <dbReference type="EMBL" id="MPC53510.1"/>
    </source>
</evidence>
<sequence>MDVLRKEVNPFAIAFQDPENFLPEEEWYFGSKVENMMNNRNVVDQLGSKMNTGTLKPALVTVRQCAGGSKTRVFTSRALAIPQRKLFWNGLRGLIYQAAEPPARLVAVKQRAWFSETARPVLTNNPM</sequence>
<protein>
    <submittedName>
        <fullName evidence="1">Uncharacterized protein</fullName>
    </submittedName>
</protein>
<organism evidence="1 2">
    <name type="scientific">Portunus trituberculatus</name>
    <name type="common">Swimming crab</name>
    <name type="synonym">Neptunus trituberculatus</name>
    <dbReference type="NCBI Taxonomy" id="210409"/>
    <lineage>
        <taxon>Eukaryota</taxon>
        <taxon>Metazoa</taxon>
        <taxon>Ecdysozoa</taxon>
        <taxon>Arthropoda</taxon>
        <taxon>Crustacea</taxon>
        <taxon>Multicrustacea</taxon>
        <taxon>Malacostraca</taxon>
        <taxon>Eumalacostraca</taxon>
        <taxon>Eucarida</taxon>
        <taxon>Decapoda</taxon>
        <taxon>Pleocyemata</taxon>
        <taxon>Brachyura</taxon>
        <taxon>Eubrachyura</taxon>
        <taxon>Portunoidea</taxon>
        <taxon>Portunidae</taxon>
        <taxon>Portuninae</taxon>
        <taxon>Portunus</taxon>
    </lineage>
</organism>
<dbReference type="EMBL" id="VSRR010011679">
    <property type="protein sequence ID" value="MPC53510.1"/>
    <property type="molecule type" value="Genomic_DNA"/>
</dbReference>
<comment type="caution">
    <text evidence="1">The sequence shown here is derived from an EMBL/GenBank/DDBJ whole genome shotgun (WGS) entry which is preliminary data.</text>
</comment>